<name>A0A7Y4A2E2_9VIBR</name>
<comment type="caution">
    <text evidence="1">The sequence shown here is derived from an EMBL/GenBank/DDBJ whole genome shotgun (WGS) entry which is preliminary data.</text>
</comment>
<evidence type="ECO:0000313" key="1">
    <source>
        <dbReference type="EMBL" id="NOH73216.1"/>
    </source>
</evidence>
<gene>
    <name evidence="1" type="ORF">F0225_18020</name>
</gene>
<organism evidence="1 2">
    <name type="scientific">Vibrio pectenicida</name>
    <dbReference type="NCBI Taxonomy" id="62763"/>
    <lineage>
        <taxon>Bacteria</taxon>
        <taxon>Pseudomonadati</taxon>
        <taxon>Pseudomonadota</taxon>
        <taxon>Gammaproteobacteria</taxon>
        <taxon>Vibrionales</taxon>
        <taxon>Vibrionaceae</taxon>
        <taxon>Vibrio</taxon>
    </lineage>
</organism>
<dbReference type="Pfam" id="PF11042">
    <property type="entry name" value="DUF2750"/>
    <property type="match status" value="1"/>
</dbReference>
<dbReference type="RefSeq" id="WP_171362199.1">
    <property type="nucleotide sequence ID" value="NZ_VTXC01000073.1"/>
</dbReference>
<dbReference type="AlphaFoldDB" id="A0A7Y4A2E2"/>
<reference evidence="1 2" key="1">
    <citation type="submission" date="2019-09" db="EMBL/GenBank/DDBJ databases">
        <title>Draft genome sequencing and comparative genomics of hatchery-associated Vibrios.</title>
        <authorList>
            <person name="Kehlet-Delgado H."/>
            <person name="Mueller R.S."/>
        </authorList>
    </citation>
    <scope>NUCLEOTIDE SEQUENCE [LARGE SCALE GENOMIC DNA]</scope>
    <source>
        <strain evidence="1 2">99-46-Y</strain>
    </source>
</reference>
<accession>A0A7Y4A2E2</accession>
<dbReference type="EMBL" id="VTXC01000073">
    <property type="protein sequence ID" value="NOH73216.1"/>
    <property type="molecule type" value="Genomic_DNA"/>
</dbReference>
<dbReference type="Proteomes" id="UP000565719">
    <property type="component" value="Unassembled WGS sequence"/>
</dbReference>
<sequence length="134" mass="15765">MSQPLSQQEIESVLKMREDERFNYTVNEIATHKNVWILTDEHGCVMLNTEDEDCVPIWPHQEFANQWANGDWEHCKAECISTAKWFSRWTHGLEDDELSVVVFPNHNEEGLVLFPEEFELELKKADKKQIMPFG</sequence>
<evidence type="ECO:0000313" key="2">
    <source>
        <dbReference type="Proteomes" id="UP000565719"/>
    </source>
</evidence>
<proteinExistence type="predicted"/>
<dbReference type="InterPro" id="IPR021284">
    <property type="entry name" value="DUF2750"/>
</dbReference>
<protein>
    <submittedName>
        <fullName evidence="1">DUF2750 domain-containing protein</fullName>
    </submittedName>
</protein>